<keyword evidence="2" id="KW-1185">Reference proteome</keyword>
<reference evidence="1 2" key="1">
    <citation type="submission" date="2019-08" db="EMBL/GenBank/DDBJ databases">
        <title>A chromosome-level genome assembly, high-density linkage maps, and genome scans reveal the genomic architecture of hybrid incompatibilities underlying speciation via character displacement in darters (Percidae: Etheostominae).</title>
        <authorList>
            <person name="Moran R.L."/>
            <person name="Catchen J.M."/>
            <person name="Fuller R.C."/>
        </authorList>
    </citation>
    <scope>NUCLEOTIDE SEQUENCE [LARGE SCALE GENOMIC DNA]</scope>
    <source>
        <strain evidence="1">EspeVRDwgs_2016</strain>
        <tissue evidence="1">Muscle</tissue>
    </source>
</reference>
<comment type="caution">
    <text evidence="1">The sequence shown here is derived from an EMBL/GenBank/DDBJ whole genome shotgun (WGS) entry which is preliminary data.</text>
</comment>
<dbReference type="EMBL" id="VOFY01000019">
    <property type="protein sequence ID" value="KAA8582745.1"/>
    <property type="molecule type" value="Genomic_DNA"/>
</dbReference>
<protein>
    <submittedName>
        <fullName evidence="1">Uncharacterized protein</fullName>
    </submittedName>
</protein>
<dbReference type="AlphaFoldDB" id="A0A5J5CPY1"/>
<evidence type="ECO:0000313" key="2">
    <source>
        <dbReference type="Proteomes" id="UP000327493"/>
    </source>
</evidence>
<gene>
    <name evidence="1" type="ORF">FQN60_006416</name>
</gene>
<proteinExistence type="predicted"/>
<accession>A0A5J5CPY1</accession>
<sequence>MLGNFLNVRLQCLLNVTEEGSVRT</sequence>
<dbReference type="Proteomes" id="UP000327493">
    <property type="component" value="Chromosome 19"/>
</dbReference>
<name>A0A5J5CPY1_9PERO</name>
<organism evidence="1 2">
    <name type="scientific">Etheostoma spectabile</name>
    <name type="common">orangethroat darter</name>
    <dbReference type="NCBI Taxonomy" id="54343"/>
    <lineage>
        <taxon>Eukaryota</taxon>
        <taxon>Metazoa</taxon>
        <taxon>Chordata</taxon>
        <taxon>Craniata</taxon>
        <taxon>Vertebrata</taxon>
        <taxon>Euteleostomi</taxon>
        <taxon>Actinopterygii</taxon>
        <taxon>Neopterygii</taxon>
        <taxon>Teleostei</taxon>
        <taxon>Neoteleostei</taxon>
        <taxon>Acanthomorphata</taxon>
        <taxon>Eupercaria</taxon>
        <taxon>Perciformes</taxon>
        <taxon>Percoidei</taxon>
        <taxon>Percidae</taxon>
        <taxon>Etheostomatinae</taxon>
        <taxon>Etheostoma</taxon>
    </lineage>
</organism>
<evidence type="ECO:0000313" key="1">
    <source>
        <dbReference type="EMBL" id="KAA8582745.1"/>
    </source>
</evidence>